<dbReference type="InterPro" id="IPR000415">
    <property type="entry name" value="Nitroreductase-like"/>
</dbReference>
<evidence type="ECO:0000259" key="4">
    <source>
        <dbReference type="Pfam" id="PF00881"/>
    </source>
</evidence>
<dbReference type="CDD" id="cd02062">
    <property type="entry name" value="Nitro_FMN_reductase"/>
    <property type="match status" value="1"/>
</dbReference>
<reference evidence="5" key="1">
    <citation type="submission" date="2018-04" db="EMBL/GenBank/DDBJ databases">
        <title>Genomes of Endosymbiotic and Endophytic Bradyrhizobium Publication status.</title>
        <authorList>
            <person name="Guha S."/>
            <person name="Jorrin B."/>
            <person name="Sarkar M."/>
            <person name="Poole P.S."/>
            <person name="DasGupta M."/>
        </authorList>
    </citation>
    <scope>NUCLEOTIDE SEQUENCE</scope>
    <source>
        <strain evidence="5">WBOS16</strain>
    </source>
</reference>
<protein>
    <recommendedName>
        <fullName evidence="4">Nitroreductase domain-containing protein</fullName>
    </recommendedName>
</protein>
<feature type="region of interest" description="Disordered" evidence="3">
    <location>
        <begin position="302"/>
        <end position="336"/>
    </location>
</feature>
<sequence length="336" mass="37965">MPFNRMLSPLVPHTTSRGAISVGPHAVPPSSPTPLALHSSQRQHRENRSMTDAPLFQDVIRKRRSVRKFEPGRSVGRDLLERIVDCGRWAPSGANVQCWDIVVVDDPAMREKVLAVFLRQAQRLVDHAKGFPAVKKTYLANTVAIILVLGDPRWKVCFPQATSPEFDAEYRDNNEAIFYCSLGAAIQNIQLGVTAEGLTSAWLSGGGEAETNRELAEVLGYPEWMTAFGTIPIGYPAVDQDRRYRRPLKQLLHWNGYQPAQYRRHAQVDFYESTLRPFAMYRDQESMDTWPDRDEMLGEWTDAFTGPVSNPAQSIESEADFSHPRVIGQATKRRRS</sequence>
<dbReference type="InterPro" id="IPR029479">
    <property type="entry name" value="Nitroreductase"/>
</dbReference>
<feature type="compositionally biased region" description="Polar residues" evidence="3">
    <location>
        <begin position="307"/>
        <end position="316"/>
    </location>
</feature>
<dbReference type="EMBL" id="CP028989">
    <property type="protein sequence ID" value="UUO67898.1"/>
    <property type="molecule type" value="Genomic_DNA"/>
</dbReference>
<evidence type="ECO:0000313" key="6">
    <source>
        <dbReference type="Proteomes" id="UP001058872"/>
    </source>
</evidence>
<evidence type="ECO:0000313" key="5">
    <source>
        <dbReference type="EMBL" id="UUO67898.1"/>
    </source>
</evidence>
<dbReference type="PANTHER" id="PTHR43673">
    <property type="entry name" value="NAD(P)H NITROREDUCTASE YDGI-RELATED"/>
    <property type="match status" value="1"/>
</dbReference>
<proteinExistence type="inferred from homology"/>
<dbReference type="AlphaFoldDB" id="A0AAE9NG32"/>
<dbReference type="Pfam" id="PF00881">
    <property type="entry name" value="Nitroreductase"/>
    <property type="match status" value="1"/>
</dbReference>
<evidence type="ECO:0000256" key="1">
    <source>
        <dbReference type="ARBA" id="ARBA00007118"/>
    </source>
</evidence>
<feature type="region of interest" description="Disordered" evidence="3">
    <location>
        <begin position="14"/>
        <end position="49"/>
    </location>
</feature>
<dbReference type="GO" id="GO:0016491">
    <property type="term" value="F:oxidoreductase activity"/>
    <property type="evidence" value="ECO:0007669"/>
    <property type="project" value="UniProtKB-KW"/>
</dbReference>
<comment type="similarity">
    <text evidence="1">Belongs to the nitroreductase family.</text>
</comment>
<evidence type="ECO:0000256" key="3">
    <source>
        <dbReference type="SAM" id="MobiDB-lite"/>
    </source>
</evidence>
<keyword evidence="2" id="KW-0560">Oxidoreductase</keyword>
<organism evidence="5 6">
    <name type="scientific">Bradyrhizobium betae</name>
    <dbReference type="NCBI Taxonomy" id="244734"/>
    <lineage>
        <taxon>Bacteria</taxon>
        <taxon>Pseudomonadati</taxon>
        <taxon>Pseudomonadota</taxon>
        <taxon>Alphaproteobacteria</taxon>
        <taxon>Hyphomicrobiales</taxon>
        <taxon>Nitrobacteraceae</taxon>
        <taxon>Bradyrhizobium</taxon>
    </lineage>
</organism>
<evidence type="ECO:0000256" key="2">
    <source>
        <dbReference type="ARBA" id="ARBA00023002"/>
    </source>
</evidence>
<name>A0AAE9NG32_9BRAD</name>
<dbReference type="SUPFAM" id="SSF55469">
    <property type="entry name" value="FMN-dependent nitroreductase-like"/>
    <property type="match status" value="1"/>
</dbReference>
<dbReference type="PANTHER" id="PTHR43673:SF10">
    <property type="entry name" value="NADH DEHYDROGENASE_NAD(P)H NITROREDUCTASE XCC3605-RELATED"/>
    <property type="match status" value="1"/>
</dbReference>
<feature type="domain" description="Nitroreductase" evidence="4">
    <location>
        <begin position="60"/>
        <end position="235"/>
    </location>
</feature>
<dbReference type="Gene3D" id="3.40.109.10">
    <property type="entry name" value="NADH Oxidase"/>
    <property type="match status" value="1"/>
</dbReference>
<accession>A0AAE9NG32</accession>
<gene>
    <name evidence="5" type="ORF">DCM83_23575</name>
</gene>
<dbReference type="Proteomes" id="UP001058872">
    <property type="component" value="Chromosome"/>
</dbReference>